<feature type="region of interest" description="Disordered" evidence="2">
    <location>
        <begin position="358"/>
        <end position="384"/>
    </location>
</feature>
<feature type="compositionally biased region" description="Polar residues" evidence="2">
    <location>
        <begin position="136"/>
        <end position="151"/>
    </location>
</feature>
<evidence type="ECO:0000313" key="5">
    <source>
        <dbReference type="Proteomes" id="UP001374579"/>
    </source>
</evidence>
<gene>
    <name evidence="4" type="ORF">V1264_002805</name>
</gene>
<accession>A0AAN9G7V6</accession>
<dbReference type="CDD" id="cd06768">
    <property type="entry name" value="PDZ_NHERF-like"/>
    <property type="match status" value="2"/>
</dbReference>
<keyword evidence="1" id="KW-0677">Repeat</keyword>
<feature type="region of interest" description="Disordered" evidence="2">
    <location>
        <begin position="482"/>
        <end position="501"/>
    </location>
</feature>
<dbReference type="GO" id="GO:0043495">
    <property type="term" value="F:protein-membrane adaptor activity"/>
    <property type="evidence" value="ECO:0007669"/>
    <property type="project" value="TreeGrafter"/>
</dbReference>
<dbReference type="Pfam" id="PF00595">
    <property type="entry name" value="PDZ"/>
    <property type="match status" value="2"/>
</dbReference>
<evidence type="ECO:0000313" key="4">
    <source>
        <dbReference type="EMBL" id="KAK7098536.1"/>
    </source>
</evidence>
<feature type="region of interest" description="Disordered" evidence="2">
    <location>
        <begin position="436"/>
        <end position="473"/>
    </location>
</feature>
<dbReference type="PANTHER" id="PTHR14191">
    <property type="entry name" value="PDZ DOMAIN CONTAINING PROTEIN"/>
    <property type="match status" value="1"/>
</dbReference>
<evidence type="ECO:0000259" key="3">
    <source>
        <dbReference type="PROSITE" id="PS50106"/>
    </source>
</evidence>
<feature type="region of interest" description="Disordered" evidence="2">
    <location>
        <begin position="269"/>
        <end position="312"/>
    </location>
</feature>
<dbReference type="GO" id="GO:0072659">
    <property type="term" value="P:protein localization to plasma membrane"/>
    <property type="evidence" value="ECO:0007669"/>
    <property type="project" value="TreeGrafter"/>
</dbReference>
<evidence type="ECO:0000256" key="2">
    <source>
        <dbReference type="SAM" id="MobiDB-lite"/>
    </source>
</evidence>
<dbReference type="EMBL" id="JBAMIC010000012">
    <property type="protein sequence ID" value="KAK7098536.1"/>
    <property type="molecule type" value="Genomic_DNA"/>
</dbReference>
<dbReference type="InterPro" id="IPR051067">
    <property type="entry name" value="NHER"/>
</dbReference>
<dbReference type="Proteomes" id="UP001374579">
    <property type="component" value="Unassembled WGS sequence"/>
</dbReference>
<dbReference type="SMART" id="SM00228">
    <property type="entry name" value="PDZ"/>
    <property type="match status" value="2"/>
</dbReference>
<organism evidence="4 5">
    <name type="scientific">Littorina saxatilis</name>
    <dbReference type="NCBI Taxonomy" id="31220"/>
    <lineage>
        <taxon>Eukaryota</taxon>
        <taxon>Metazoa</taxon>
        <taxon>Spiralia</taxon>
        <taxon>Lophotrochozoa</taxon>
        <taxon>Mollusca</taxon>
        <taxon>Gastropoda</taxon>
        <taxon>Caenogastropoda</taxon>
        <taxon>Littorinimorpha</taxon>
        <taxon>Littorinoidea</taxon>
        <taxon>Littorinidae</taxon>
        <taxon>Littorina</taxon>
    </lineage>
</organism>
<keyword evidence="5" id="KW-1185">Reference proteome</keyword>
<comment type="caution">
    <text evidence="4">The sequence shown here is derived from an EMBL/GenBank/DDBJ whole genome shotgun (WGS) entry which is preliminary data.</text>
</comment>
<evidence type="ECO:0000256" key="1">
    <source>
        <dbReference type="ARBA" id="ARBA00022737"/>
    </source>
</evidence>
<dbReference type="AlphaFoldDB" id="A0AAN9G7V6"/>
<feature type="region of interest" description="Disordered" evidence="2">
    <location>
        <begin position="127"/>
        <end position="158"/>
    </location>
</feature>
<dbReference type="PANTHER" id="PTHR14191:SF28">
    <property type="entry name" value="GH04176P-RELATED"/>
    <property type="match status" value="1"/>
</dbReference>
<reference evidence="4 5" key="1">
    <citation type="submission" date="2024-02" db="EMBL/GenBank/DDBJ databases">
        <title>Chromosome-scale genome assembly of the rough periwinkle Littorina saxatilis.</title>
        <authorList>
            <person name="De Jode A."/>
            <person name="Faria R."/>
            <person name="Formenti G."/>
            <person name="Sims Y."/>
            <person name="Smith T.P."/>
            <person name="Tracey A."/>
            <person name="Wood J.M.D."/>
            <person name="Zagrodzka Z.B."/>
            <person name="Johannesson K."/>
            <person name="Butlin R.K."/>
            <person name="Leder E.H."/>
        </authorList>
    </citation>
    <scope>NUCLEOTIDE SEQUENCE [LARGE SCALE GENOMIC DNA]</scope>
    <source>
        <strain evidence="4">Snail1</strain>
        <tissue evidence="4">Muscle</tissue>
    </source>
</reference>
<dbReference type="PROSITE" id="PS50106">
    <property type="entry name" value="PDZ"/>
    <property type="match status" value="2"/>
</dbReference>
<dbReference type="InterPro" id="IPR036034">
    <property type="entry name" value="PDZ_sf"/>
</dbReference>
<dbReference type="Gene3D" id="2.30.42.10">
    <property type="match status" value="2"/>
</dbReference>
<dbReference type="InterPro" id="IPR001478">
    <property type="entry name" value="PDZ"/>
</dbReference>
<sequence length="536" mass="58111">MGDGGDTAQLVPRLCHIVRWSDFNGYGFNLHAEKGKAGQFIGKVDEGSPAVAAGLKQGDRIVEVNGTNIGNENHQQVVARIKAGGDETRLLVVDAETDQYYKDDKRVVRGDLPEVLKLTALRDGQIESSEAEPAVTVSSGSYNYDDTTNGNGDADESSRYPPRLCHLCKWPDFDGYGFNLHAEKDKPGQYIGSVDPDSPAEVGGLKENDRIIEVNGDNIESQTHSVVIQKIKSGGTKTTLLVLDRESDKYYKSRGQTVSRHMSNVIVFTTPPRDDTALDRNSSPHTTEGTAAEENKEDSDSHKSEPPSYNAVEAEKAAVVEVEERVEAEHQVEESILPEPNLSLSDDEETETITATVSETVESAPAPEPDSFQNGTEEAEEEFPPPIEDDVAVAVAAVAIDDDDDVVAAEEEVGGGGVDMNAYEEVQVTRTTYDQDFGTASNGINGGSESFVPEPEPEPVAVPEPEPIREPEPEAAVIRSTTTAVEATPTPTPASGDLNLGLSAAEMKERLKSRKRVDPRLQKTSFEAKHKMFERM</sequence>
<feature type="domain" description="PDZ" evidence="3">
    <location>
        <begin position="14"/>
        <end position="96"/>
    </location>
</feature>
<proteinExistence type="predicted"/>
<feature type="compositionally biased region" description="Polar residues" evidence="2">
    <location>
        <begin position="279"/>
        <end position="289"/>
    </location>
</feature>
<feature type="domain" description="PDZ" evidence="3">
    <location>
        <begin position="176"/>
        <end position="246"/>
    </location>
</feature>
<dbReference type="GO" id="GO:0016324">
    <property type="term" value="C:apical plasma membrane"/>
    <property type="evidence" value="ECO:0007669"/>
    <property type="project" value="TreeGrafter"/>
</dbReference>
<protein>
    <recommendedName>
        <fullName evidence="3">PDZ domain-containing protein</fullName>
    </recommendedName>
</protein>
<dbReference type="SUPFAM" id="SSF50156">
    <property type="entry name" value="PDZ domain-like"/>
    <property type="match status" value="2"/>
</dbReference>
<name>A0AAN9G7V6_9CAEN</name>